<evidence type="ECO:0000313" key="4">
    <source>
        <dbReference type="Proteomes" id="UP000195570"/>
    </source>
</evidence>
<evidence type="ECO:0000256" key="2">
    <source>
        <dbReference type="SAM" id="MobiDB-lite"/>
    </source>
</evidence>
<evidence type="ECO:0000313" key="3">
    <source>
        <dbReference type="EMBL" id="SCU69690.1"/>
    </source>
</evidence>
<proteinExistence type="predicted"/>
<reference evidence="3" key="1">
    <citation type="submission" date="2016-09" db="EMBL/GenBank/DDBJ databases">
        <authorList>
            <person name="Hebert L."/>
            <person name="Moumen B."/>
        </authorList>
    </citation>
    <scope>NUCLEOTIDE SEQUENCE [LARGE SCALE GENOMIC DNA]</scope>
    <source>
        <strain evidence="3">OVI</strain>
    </source>
</reference>
<protein>
    <submittedName>
        <fullName evidence="3">Uncharacterized protein</fullName>
    </submittedName>
</protein>
<evidence type="ECO:0000256" key="1">
    <source>
        <dbReference type="SAM" id="Coils"/>
    </source>
</evidence>
<accession>A0A1G4ICE0</accession>
<dbReference type="GeneID" id="92375199"/>
<feature type="region of interest" description="Disordered" evidence="2">
    <location>
        <begin position="529"/>
        <end position="591"/>
    </location>
</feature>
<dbReference type="Proteomes" id="UP000195570">
    <property type="component" value="Unassembled WGS sequence"/>
</dbReference>
<feature type="compositionally biased region" description="Acidic residues" evidence="2">
    <location>
        <begin position="550"/>
        <end position="573"/>
    </location>
</feature>
<keyword evidence="4" id="KW-1185">Reference proteome</keyword>
<dbReference type="AlphaFoldDB" id="A0A1G4ICE0"/>
<gene>
    <name evidence="3" type="ORF">TEOVI_000125900</name>
</gene>
<feature type="coiled-coil region" evidence="1">
    <location>
        <begin position="280"/>
        <end position="307"/>
    </location>
</feature>
<sequence length="610" mass="70407">MRRPLSFIGKASGLLHCPNNLQAIVPALCISTRSVASYPSPGTDRGKVKINRKKYNFLNSERLMKTNKEPRSRREVRIRDDVFFHRRIQYRQAIGTNVEKHIRYLPDNVKQYVFFKNKVNSLVSTGFHGARKAPGIVARRIVLMVENEILKPENRDHLVELIESVGVEPPTKEEWDRYTNKKTGRISINLYYHANVEKHLRQFFTAKVGGSFRLFQAFMVLKRNDFSVCPPMYEWALRQGPIRNEELVERSEVKEQRDVIGELAKFQRPHIDRAFKKLTNQAKQKCLKEAEDNEDQLRREYEQERVFAAKVLSGVAALKEVRAMTSPALTYYRHEHYKYVIKKNGSVDATLRRSRDESPSWHMIPKEEQVKFYCFERTMEMHPVGGAHLFIRYACRDYGLTREEAMLRWSFLSDLQKAALSFCFYAPISASNHSGVAFRRFYWKQCYVHGLMMTGKACGNRAFFERMRKVWMGMSADERAQYEETDSFSSVFPLHRQSASSVERDGTVSASESKVSDSIFSMQSSSRACSTVNGTNRATPTLERNGSTPTDEEDDKELLYFEDEVIEGDDEDDKSGGDSHRVNGGPTATRRCEEVRAVEPYIEEAVAFSI</sequence>
<dbReference type="RefSeq" id="XP_067080606.1">
    <property type="nucleotide sequence ID" value="XM_067224505.1"/>
</dbReference>
<name>A0A1G4ICE0_TRYEQ</name>
<dbReference type="VEuPathDB" id="TriTrypDB:TEOVI_000125900"/>
<comment type="caution">
    <text evidence="3">The sequence shown here is derived from an EMBL/GenBank/DDBJ whole genome shotgun (WGS) entry which is preliminary data.</text>
</comment>
<keyword evidence="1" id="KW-0175">Coiled coil</keyword>
<dbReference type="EMBL" id="CZPT02001289">
    <property type="protein sequence ID" value="SCU69690.1"/>
    <property type="molecule type" value="Genomic_DNA"/>
</dbReference>
<feature type="compositionally biased region" description="Polar residues" evidence="2">
    <location>
        <begin position="529"/>
        <end position="549"/>
    </location>
</feature>
<organism evidence="3 4">
    <name type="scientific">Trypanosoma equiperdum</name>
    <dbReference type="NCBI Taxonomy" id="5694"/>
    <lineage>
        <taxon>Eukaryota</taxon>
        <taxon>Discoba</taxon>
        <taxon>Euglenozoa</taxon>
        <taxon>Kinetoplastea</taxon>
        <taxon>Metakinetoplastina</taxon>
        <taxon>Trypanosomatida</taxon>
        <taxon>Trypanosomatidae</taxon>
        <taxon>Trypanosoma</taxon>
    </lineage>
</organism>